<dbReference type="RefSeq" id="WP_058935180.1">
    <property type="nucleotide sequence ID" value="NZ_CP013729.1"/>
</dbReference>
<proteinExistence type="predicted"/>
<keyword evidence="2" id="KW-1185">Reference proteome</keyword>
<dbReference type="AlphaFoldDB" id="A0A0U3LFZ5"/>
<protein>
    <submittedName>
        <fullName evidence="1">Uncharacterized protein</fullName>
    </submittedName>
</protein>
<sequence length="249" mass="27142">MIYLFSKKPGPLSDGAQFMKLKHAALHPADPAFYLASQSHPLHGCLGNLGPDSDFKNVDCRLNAGEAVIVIGHGGSDTNLYDEAGNDVTQAALRLMAKIAADNQDQRYRFFLAACGGGVRQPKQETSLLTTLVKATPPTADRLKNRTVECHAYTASAGLVDLGAGVPVNRQGTHIYGTLTDSQNVEHHCGYDCRITTQLFRLTNGTYLTIYFSPSLYPLSDVVSWAEKGFKPDMDQQFPLLLETVQPVQ</sequence>
<dbReference type="KEGG" id="rdp:RD2015_2524"/>
<name>A0A0U3LFZ5_9BURK</name>
<gene>
    <name evidence="1" type="ORF">RD2015_2524</name>
</gene>
<reference evidence="1 2" key="1">
    <citation type="submission" date="2015-12" db="EMBL/GenBank/DDBJ databases">
        <title>Complete genome of Roseateles depolymerans KCTC 42856.</title>
        <authorList>
            <person name="Kim K.M."/>
        </authorList>
    </citation>
    <scope>NUCLEOTIDE SEQUENCE [LARGE SCALE GENOMIC DNA]</scope>
    <source>
        <strain evidence="1 2">KCTC 42856</strain>
    </source>
</reference>
<organism evidence="1 2">
    <name type="scientific">Roseateles depolymerans</name>
    <dbReference type="NCBI Taxonomy" id="76731"/>
    <lineage>
        <taxon>Bacteria</taxon>
        <taxon>Pseudomonadati</taxon>
        <taxon>Pseudomonadota</taxon>
        <taxon>Betaproteobacteria</taxon>
        <taxon>Burkholderiales</taxon>
        <taxon>Sphaerotilaceae</taxon>
        <taxon>Roseateles</taxon>
    </lineage>
</organism>
<evidence type="ECO:0000313" key="2">
    <source>
        <dbReference type="Proteomes" id="UP000060699"/>
    </source>
</evidence>
<dbReference type="STRING" id="76731.RD2015_2524"/>
<dbReference type="Proteomes" id="UP000060699">
    <property type="component" value="Chromosome"/>
</dbReference>
<dbReference type="EMBL" id="CP013729">
    <property type="protein sequence ID" value="ALV06991.1"/>
    <property type="molecule type" value="Genomic_DNA"/>
</dbReference>
<accession>A0A0U3LFZ5</accession>
<evidence type="ECO:0000313" key="1">
    <source>
        <dbReference type="EMBL" id="ALV06991.1"/>
    </source>
</evidence>